<dbReference type="EMBL" id="JAIWYP010000003">
    <property type="protein sequence ID" value="KAH3858808.1"/>
    <property type="molecule type" value="Genomic_DNA"/>
</dbReference>
<name>A0A9D4R942_DREPO</name>
<reference evidence="1" key="2">
    <citation type="submission" date="2020-11" db="EMBL/GenBank/DDBJ databases">
        <authorList>
            <person name="McCartney M.A."/>
            <person name="Auch B."/>
            <person name="Kono T."/>
            <person name="Mallez S."/>
            <person name="Becker A."/>
            <person name="Gohl D.M."/>
            <person name="Silverstein K.A.T."/>
            <person name="Koren S."/>
            <person name="Bechman K.B."/>
            <person name="Herman A."/>
            <person name="Abrahante J.E."/>
            <person name="Garbe J."/>
        </authorList>
    </citation>
    <scope>NUCLEOTIDE SEQUENCE</scope>
    <source>
        <strain evidence="1">Duluth1</strain>
        <tissue evidence="1">Whole animal</tissue>
    </source>
</reference>
<reference evidence="1" key="1">
    <citation type="journal article" date="2019" name="bioRxiv">
        <title>The Genome of the Zebra Mussel, Dreissena polymorpha: A Resource for Invasive Species Research.</title>
        <authorList>
            <person name="McCartney M.A."/>
            <person name="Auch B."/>
            <person name="Kono T."/>
            <person name="Mallez S."/>
            <person name="Zhang Y."/>
            <person name="Obille A."/>
            <person name="Becker A."/>
            <person name="Abrahante J.E."/>
            <person name="Garbe J."/>
            <person name="Badalamenti J.P."/>
            <person name="Herman A."/>
            <person name="Mangelson H."/>
            <person name="Liachko I."/>
            <person name="Sullivan S."/>
            <person name="Sone E.D."/>
            <person name="Koren S."/>
            <person name="Silverstein K.A.T."/>
            <person name="Beckman K.B."/>
            <person name="Gohl D.M."/>
        </authorList>
    </citation>
    <scope>NUCLEOTIDE SEQUENCE</scope>
    <source>
        <strain evidence="1">Duluth1</strain>
        <tissue evidence="1">Whole animal</tissue>
    </source>
</reference>
<gene>
    <name evidence="1" type="ORF">DPMN_101446</name>
</gene>
<accession>A0A9D4R942</accession>
<keyword evidence="2" id="KW-1185">Reference proteome</keyword>
<dbReference type="Proteomes" id="UP000828390">
    <property type="component" value="Unassembled WGS sequence"/>
</dbReference>
<dbReference type="AlphaFoldDB" id="A0A9D4R942"/>
<sequence>MAANKPLGFHIGALRGAWVSKSPSTATPACANIHTQNLPVVLENREGRSEHSNHL</sequence>
<organism evidence="1 2">
    <name type="scientific">Dreissena polymorpha</name>
    <name type="common">Zebra mussel</name>
    <name type="synonym">Mytilus polymorpha</name>
    <dbReference type="NCBI Taxonomy" id="45954"/>
    <lineage>
        <taxon>Eukaryota</taxon>
        <taxon>Metazoa</taxon>
        <taxon>Spiralia</taxon>
        <taxon>Lophotrochozoa</taxon>
        <taxon>Mollusca</taxon>
        <taxon>Bivalvia</taxon>
        <taxon>Autobranchia</taxon>
        <taxon>Heteroconchia</taxon>
        <taxon>Euheterodonta</taxon>
        <taxon>Imparidentia</taxon>
        <taxon>Neoheterodontei</taxon>
        <taxon>Myida</taxon>
        <taxon>Dreissenoidea</taxon>
        <taxon>Dreissenidae</taxon>
        <taxon>Dreissena</taxon>
    </lineage>
</organism>
<comment type="caution">
    <text evidence="1">The sequence shown here is derived from an EMBL/GenBank/DDBJ whole genome shotgun (WGS) entry which is preliminary data.</text>
</comment>
<proteinExistence type="predicted"/>
<evidence type="ECO:0000313" key="2">
    <source>
        <dbReference type="Proteomes" id="UP000828390"/>
    </source>
</evidence>
<evidence type="ECO:0000313" key="1">
    <source>
        <dbReference type="EMBL" id="KAH3858808.1"/>
    </source>
</evidence>
<protein>
    <submittedName>
        <fullName evidence="1">Uncharacterized protein</fullName>
    </submittedName>
</protein>